<organism evidence="2 3">
    <name type="scientific">Trifolium pratense</name>
    <name type="common">Red clover</name>
    <dbReference type="NCBI Taxonomy" id="57577"/>
    <lineage>
        <taxon>Eukaryota</taxon>
        <taxon>Viridiplantae</taxon>
        <taxon>Streptophyta</taxon>
        <taxon>Embryophyta</taxon>
        <taxon>Tracheophyta</taxon>
        <taxon>Spermatophyta</taxon>
        <taxon>Magnoliopsida</taxon>
        <taxon>eudicotyledons</taxon>
        <taxon>Gunneridae</taxon>
        <taxon>Pentapetalae</taxon>
        <taxon>rosids</taxon>
        <taxon>fabids</taxon>
        <taxon>Fabales</taxon>
        <taxon>Fabaceae</taxon>
        <taxon>Papilionoideae</taxon>
        <taxon>50 kb inversion clade</taxon>
        <taxon>NPAAA clade</taxon>
        <taxon>Hologalegina</taxon>
        <taxon>IRL clade</taxon>
        <taxon>Trifolieae</taxon>
        <taxon>Trifolium</taxon>
    </lineage>
</organism>
<comment type="caution">
    <text evidence="2">The sequence shown here is derived from an EMBL/GenBank/DDBJ whole genome shotgun (WGS) entry which is preliminary data.</text>
</comment>
<dbReference type="EMBL" id="ASHM01016912">
    <property type="protein sequence ID" value="PNX98680.1"/>
    <property type="molecule type" value="Genomic_DNA"/>
</dbReference>
<dbReference type="Proteomes" id="UP000236291">
    <property type="component" value="Unassembled WGS sequence"/>
</dbReference>
<dbReference type="AlphaFoldDB" id="A0A2K3N6N8"/>
<feature type="compositionally biased region" description="Polar residues" evidence="1">
    <location>
        <begin position="9"/>
        <end position="25"/>
    </location>
</feature>
<gene>
    <name evidence="2" type="ORF">L195_g021935</name>
</gene>
<reference evidence="2 3" key="1">
    <citation type="journal article" date="2014" name="Am. J. Bot.">
        <title>Genome assembly and annotation for red clover (Trifolium pratense; Fabaceae).</title>
        <authorList>
            <person name="Istvanek J."/>
            <person name="Jaros M."/>
            <person name="Krenek A."/>
            <person name="Repkova J."/>
        </authorList>
    </citation>
    <scope>NUCLEOTIDE SEQUENCE [LARGE SCALE GENOMIC DNA]</scope>
    <source>
        <strain evidence="3">cv. Tatra</strain>
        <tissue evidence="2">Young leaves</tissue>
    </source>
</reference>
<feature type="region of interest" description="Disordered" evidence="1">
    <location>
        <begin position="1"/>
        <end position="33"/>
    </location>
</feature>
<sequence>MMEERDEAQPNNKQVITEPAETQHNMAPKITGR</sequence>
<protein>
    <submittedName>
        <fullName evidence="2">Uncharacterized protein</fullName>
    </submittedName>
</protein>
<name>A0A2K3N6N8_TRIPR</name>
<evidence type="ECO:0000313" key="3">
    <source>
        <dbReference type="Proteomes" id="UP000236291"/>
    </source>
</evidence>
<evidence type="ECO:0000313" key="2">
    <source>
        <dbReference type="EMBL" id="PNX98680.1"/>
    </source>
</evidence>
<evidence type="ECO:0000256" key="1">
    <source>
        <dbReference type="SAM" id="MobiDB-lite"/>
    </source>
</evidence>
<feature type="non-terminal residue" evidence="2">
    <location>
        <position position="33"/>
    </location>
</feature>
<reference evidence="2 3" key="2">
    <citation type="journal article" date="2017" name="Front. Plant Sci.">
        <title>Gene Classification and Mining of Molecular Markers Useful in Red Clover (Trifolium pratense) Breeding.</title>
        <authorList>
            <person name="Istvanek J."/>
            <person name="Dluhosova J."/>
            <person name="Dluhos P."/>
            <person name="Patkova L."/>
            <person name="Nedelnik J."/>
            <person name="Repkova J."/>
        </authorList>
    </citation>
    <scope>NUCLEOTIDE SEQUENCE [LARGE SCALE GENOMIC DNA]</scope>
    <source>
        <strain evidence="3">cv. Tatra</strain>
        <tissue evidence="2">Young leaves</tissue>
    </source>
</reference>
<proteinExistence type="predicted"/>
<accession>A0A2K3N6N8</accession>